<protein>
    <submittedName>
        <fullName evidence="2">Uncharacterized protein</fullName>
    </submittedName>
</protein>
<dbReference type="EMBL" id="JH167825">
    <property type="protein sequence ID" value="EHB02813.1"/>
    <property type="molecule type" value="Genomic_DNA"/>
</dbReference>
<dbReference type="Proteomes" id="UP000006813">
    <property type="component" value="Unassembled WGS sequence"/>
</dbReference>
<evidence type="ECO:0000256" key="1">
    <source>
        <dbReference type="SAM" id="MobiDB-lite"/>
    </source>
</evidence>
<reference evidence="2 3" key="1">
    <citation type="journal article" date="2011" name="Nature">
        <title>Genome sequencing reveals insights into physiology and longevity of the naked mole rat.</title>
        <authorList>
            <person name="Kim E.B."/>
            <person name="Fang X."/>
            <person name="Fushan A.A."/>
            <person name="Huang Z."/>
            <person name="Lobanov A.V."/>
            <person name="Han L."/>
            <person name="Marino S.M."/>
            <person name="Sun X."/>
            <person name="Turanov A.A."/>
            <person name="Yang P."/>
            <person name="Yim S.H."/>
            <person name="Zhao X."/>
            <person name="Kasaikina M.V."/>
            <person name="Stoletzki N."/>
            <person name="Peng C."/>
            <person name="Polak P."/>
            <person name="Xiong Z."/>
            <person name="Kiezun A."/>
            <person name="Zhu Y."/>
            <person name="Chen Y."/>
            <person name="Kryukov G.V."/>
            <person name="Zhang Q."/>
            <person name="Peshkin L."/>
            <person name="Yang L."/>
            <person name="Bronson R.T."/>
            <person name="Buffenstein R."/>
            <person name="Wang B."/>
            <person name="Han C."/>
            <person name="Li Q."/>
            <person name="Chen L."/>
            <person name="Zhao W."/>
            <person name="Sunyaev S.R."/>
            <person name="Park T.J."/>
            <person name="Zhang G."/>
            <person name="Wang J."/>
            <person name="Gladyshev V.N."/>
        </authorList>
    </citation>
    <scope>NUCLEOTIDE SEQUENCE [LARGE SCALE GENOMIC DNA]</scope>
</reference>
<accession>G5B0K2</accession>
<organism evidence="2 3">
    <name type="scientific">Heterocephalus glaber</name>
    <name type="common">Naked mole rat</name>
    <dbReference type="NCBI Taxonomy" id="10181"/>
    <lineage>
        <taxon>Eukaryota</taxon>
        <taxon>Metazoa</taxon>
        <taxon>Chordata</taxon>
        <taxon>Craniata</taxon>
        <taxon>Vertebrata</taxon>
        <taxon>Euteleostomi</taxon>
        <taxon>Mammalia</taxon>
        <taxon>Eutheria</taxon>
        <taxon>Euarchontoglires</taxon>
        <taxon>Glires</taxon>
        <taxon>Rodentia</taxon>
        <taxon>Hystricomorpha</taxon>
        <taxon>Bathyergidae</taxon>
        <taxon>Heterocephalus</taxon>
    </lineage>
</organism>
<sequence>MGLELLWSMVAQPQGPRAPSTRFGPEDGKERSLGPEAKLRIFLRLDAHTLPLTRGNMGLELLWSMVAQPQGPRAPSTRFGPEDGKERSLGPEAKLRIFLRLCRAGALWG</sequence>
<proteinExistence type="predicted"/>
<dbReference type="AlphaFoldDB" id="G5B0K2"/>
<evidence type="ECO:0000313" key="3">
    <source>
        <dbReference type="Proteomes" id="UP000006813"/>
    </source>
</evidence>
<dbReference type="InParanoid" id="G5B0K2"/>
<name>G5B0K2_HETGA</name>
<evidence type="ECO:0000313" key="2">
    <source>
        <dbReference type="EMBL" id="EHB02813.1"/>
    </source>
</evidence>
<gene>
    <name evidence="2" type="ORF">GW7_06855</name>
</gene>
<feature type="region of interest" description="Disordered" evidence="1">
    <location>
        <begin position="9"/>
        <end position="32"/>
    </location>
</feature>